<protein>
    <recommendedName>
        <fullName evidence="1">RHD domain-containing protein</fullName>
    </recommendedName>
</protein>
<dbReference type="GO" id="GO:0038061">
    <property type="term" value="P:non-canonical NF-kappaB signal transduction"/>
    <property type="evidence" value="ECO:0007669"/>
    <property type="project" value="TreeGrafter"/>
</dbReference>
<dbReference type="GO" id="GO:0033554">
    <property type="term" value="P:cellular response to stress"/>
    <property type="evidence" value="ECO:0007669"/>
    <property type="project" value="TreeGrafter"/>
</dbReference>
<evidence type="ECO:0000259" key="1">
    <source>
        <dbReference type="PROSITE" id="PS50254"/>
    </source>
</evidence>
<accession>A0A8B9J077</accession>
<feature type="domain" description="RHD" evidence="1">
    <location>
        <begin position="53"/>
        <end position="100"/>
    </location>
</feature>
<dbReference type="PANTHER" id="PTHR24169">
    <property type="entry name" value="NUCLEAR FACTOR NF-KAPPA-B PROTEIN"/>
    <property type="match status" value="1"/>
</dbReference>
<dbReference type="GO" id="GO:0045087">
    <property type="term" value="P:innate immune response"/>
    <property type="evidence" value="ECO:0007669"/>
    <property type="project" value="TreeGrafter"/>
</dbReference>
<dbReference type="GO" id="GO:0045944">
    <property type="term" value="P:positive regulation of transcription by RNA polymerase II"/>
    <property type="evidence" value="ECO:0007669"/>
    <property type="project" value="TreeGrafter"/>
</dbReference>
<dbReference type="InterPro" id="IPR000451">
    <property type="entry name" value="NFkB/Dor"/>
</dbReference>
<dbReference type="InterPro" id="IPR030492">
    <property type="entry name" value="RHD_CS"/>
</dbReference>
<dbReference type="InterPro" id="IPR011539">
    <property type="entry name" value="RHD_DNA_bind_dom"/>
</dbReference>
<dbReference type="GO" id="GO:0007249">
    <property type="term" value="P:canonical NF-kappaB signal transduction"/>
    <property type="evidence" value="ECO:0007669"/>
    <property type="project" value="TreeGrafter"/>
</dbReference>
<dbReference type="GO" id="GO:0006954">
    <property type="term" value="P:inflammatory response"/>
    <property type="evidence" value="ECO:0007669"/>
    <property type="project" value="TreeGrafter"/>
</dbReference>
<dbReference type="AlphaFoldDB" id="A0A8B9J077"/>
<dbReference type="Proteomes" id="UP000694522">
    <property type="component" value="Unplaced"/>
</dbReference>
<dbReference type="GO" id="GO:0034097">
    <property type="term" value="P:response to cytokine"/>
    <property type="evidence" value="ECO:0007669"/>
    <property type="project" value="TreeGrafter"/>
</dbReference>
<dbReference type="GO" id="GO:0000978">
    <property type="term" value="F:RNA polymerase II cis-regulatory region sequence-specific DNA binding"/>
    <property type="evidence" value="ECO:0007669"/>
    <property type="project" value="TreeGrafter"/>
</dbReference>
<dbReference type="Gene3D" id="2.60.40.340">
    <property type="entry name" value="Rel homology domain (RHD), DNA-binding domain"/>
    <property type="match status" value="1"/>
</dbReference>
<dbReference type="PROSITE" id="PS01204">
    <property type="entry name" value="REL_1"/>
    <property type="match status" value="1"/>
</dbReference>
<dbReference type="InterPro" id="IPR037059">
    <property type="entry name" value="RHD_DNA_bind_dom_sf"/>
</dbReference>
<dbReference type="PROSITE" id="PS50254">
    <property type="entry name" value="REL_2"/>
    <property type="match status" value="1"/>
</dbReference>
<dbReference type="GO" id="GO:0005737">
    <property type="term" value="C:cytoplasm"/>
    <property type="evidence" value="ECO:0007669"/>
    <property type="project" value="InterPro"/>
</dbReference>
<dbReference type="PANTHER" id="PTHR24169:SF18">
    <property type="entry name" value="TRANSCRIPTION FACTOR RELB"/>
    <property type="match status" value="1"/>
</dbReference>
<dbReference type="GO" id="GO:0005634">
    <property type="term" value="C:nucleus"/>
    <property type="evidence" value="ECO:0007669"/>
    <property type="project" value="TreeGrafter"/>
</dbReference>
<dbReference type="GO" id="GO:0000981">
    <property type="term" value="F:DNA-binding transcription factor activity, RNA polymerase II-specific"/>
    <property type="evidence" value="ECO:0007669"/>
    <property type="project" value="TreeGrafter"/>
</dbReference>
<proteinExistence type="predicted"/>
<keyword evidence="3" id="KW-1185">Reference proteome</keyword>
<evidence type="ECO:0000313" key="2">
    <source>
        <dbReference type="Ensembl" id="ENSACOP00000018308.1"/>
    </source>
</evidence>
<dbReference type="Pfam" id="PF00554">
    <property type="entry name" value="RHD_DNA_bind"/>
    <property type="match status" value="1"/>
</dbReference>
<dbReference type="Ensembl" id="ENSACOT00000018973.1">
    <property type="protein sequence ID" value="ENSACOP00000018308.1"/>
    <property type="gene ID" value="ENSACOG00000012640.1"/>
</dbReference>
<name>A0A8B9J077_9PSIT</name>
<reference evidence="2" key="1">
    <citation type="submission" date="2025-08" db="UniProtKB">
        <authorList>
            <consortium name="Ensembl"/>
        </authorList>
    </citation>
    <scope>IDENTIFICATION</scope>
</reference>
<dbReference type="InterPro" id="IPR008967">
    <property type="entry name" value="p53-like_TF_DNA-bd_sf"/>
</dbReference>
<evidence type="ECO:0000313" key="3">
    <source>
        <dbReference type="Proteomes" id="UP000694522"/>
    </source>
</evidence>
<sequence>MGSHSRVSLGCCSHRSCRTPAWPWRTLLPSLVSSPQSHCPTRTRGTPARLLQAEGPLRGRPWQPKQRGMRFRYECEGRSAGSILGQSSTEASKTLPAIEVSWDAPGCASGWALEREKAAGSCGSPAEAAG</sequence>
<dbReference type="SUPFAM" id="SSF49417">
    <property type="entry name" value="p53-like transcription factors"/>
    <property type="match status" value="1"/>
</dbReference>
<organism evidence="2 3">
    <name type="scientific">Amazona collaria</name>
    <name type="common">yellow-billed parrot</name>
    <dbReference type="NCBI Taxonomy" id="241587"/>
    <lineage>
        <taxon>Eukaryota</taxon>
        <taxon>Metazoa</taxon>
        <taxon>Chordata</taxon>
        <taxon>Craniata</taxon>
        <taxon>Vertebrata</taxon>
        <taxon>Euteleostomi</taxon>
        <taxon>Archelosauria</taxon>
        <taxon>Archosauria</taxon>
        <taxon>Dinosauria</taxon>
        <taxon>Saurischia</taxon>
        <taxon>Theropoda</taxon>
        <taxon>Coelurosauria</taxon>
        <taxon>Aves</taxon>
        <taxon>Neognathae</taxon>
        <taxon>Neoaves</taxon>
        <taxon>Telluraves</taxon>
        <taxon>Australaves</taxon>
        <taxon>Psittaciformes</taxon>
        <taxon>Psittacidae</taxon>
        <taxon>Amazona</taxon>
    </lineage>
</organism>
<reference evidence="2" key="2">
    <citation type="submission" date="2025-09" db="UniProtKB">
        <authorList>
            <consortium name="Ensembl"/>
        </authorList>
    </citation>
    <scope>IDENTIFICATION</scope>
</reference>